<dbReference type="PANTHER" id="PTHR47785">
    <property type="entry name" value="ZN(II)2CYS6 TRANSCRIPTION FACTOR (EUROFUNG)-RELATED-RELATED"/>
    <property type="match status" value="1"/>
</dbReference>
<keyword evidence="1" id="KW-0472">Membrane</keyword>
<comment type="caution">
    <text evidence="2">The sequence shown here is derived from an EMBL/GenBank/DDBJ whole genome shotgun (WGS) entry which is preliminary data.</text>
</comment>
<evidence type="ECO:0000313" key="2">
    <source>
        <dbReference type="EMBL" id="KAF4437798.1"/>
    </source>
</evidence>
<evidence type="ECO:0000256" key="1">
    <source>
        <dbReference type="SAM" id="Phobius"/>
    </source>
</evidence>
<proteinExistence type="predicted"/>
<keyword evidence="3" id="KW-1185">Reference proteome</keyword>
<sequence>MVILFRSRSCSSTGLGDCESVTTEALQTNMFISSGCKKEALNKDKAILRLFWSCFIIECDRLAELELPRSSLQKLTDDANLPSCENLDDVHIAAYLAEISIRRLLNRIHNSLYPRKPLSSTSLSTPEEFPLRELTSITSVCEELHRQLDSWHTAIPEEFRPPLGLDELDHDRISILRIRYYAAKHIIYRPFVLYITTHGQSQASNAAIEKAGICIESCTLYLYHTSKILQAPSQYTWTFALSSLGAVIILTLSWFNAELRSFVPEVDRLQSLAIDNLTRWNVSSISDVLAILEEIRRKTRLRSRV</sequence>
<dbReference type="OrthoDB" id="4685598at2759"/>
<evidence type="ECO:0000313" key="3">
    <source>
        <dbReference type="Proteomes" id="UP000605986"/>
    </source>
</evidence>
<dbReference type="InterPro" id="IPR053181">
    <property type="entry name" value="EcdB-like_regulator"/>
</dbReference>
<organism evidence="2 3">
    <name type="scientific">Fusarium austroafricanum</name>
    <dbReference type="NCBI Taxonomy" id="2364996"/>
    <lineage>
        <taxon>Eukaryota</taxon>
        <taxon>Fungi</taxon>
        <taxon>Dikarya</taxon>
        <taxon>Ascomycota</taxon>
        <taxon>Pezizomycotina</taxon>
        <taxon>Sordariomycetes</taxon>
        <taxon>Hypocreomycetidae</taxon>
        <taxon>Hypocreales</taxon>
        <taxon>Nectriaceae</taxon>
        <taxon>Fusarium</taxon>
        <taxon>Fusarium concolor species complex</taxon>
    </lineage>
</organism>
<keyword evidence="1" id="KW-0812">Transmembrane</keyword>
<reference evidence="2" key="1">
    <citation type="submission" date="2020-01" db="EMBL/GenBank/DDBJ databases">
        <title>Identification and distribution of gene clusters putatively required for synthesis of sphingolipid metabolism inhibitors in phylogenetically diverse species of the filamentous fungus Fusarium.</title>
        <authorList>
            <person name="Kim H.-S."/>
            <person name="Busman M."/>
            <person name="Brown D.W."/>
            <person name="Divon H."/>
            <person name="Uhlig S."/>
            <person name="Proctor R.H."/>
        </authorList>
    </citation>
    <scope>NUCLEOTIDE SEQUENCE</scope>
    <source>
        <strain evidence="2">NRRL 53441</strain>
    </source>
</reference>
<dbReference type="CDD" id="cd12148">
    <property type="entry name" value="fungal_TF_MHR"/>
    <property type="match status" value="1"/>
</dbReference>
<accession>A0A8H4JVT5</accession>
<dbReference type="Proteomes" id="UP000605986">
    <property type="component" value="Unassembled WGS sequence"/>
</dbReference>
<evidence type="ECO:0008006" key="4">
    <source>
        <dbReference type="Google" id="ProtNLM"/>
    </source>
</evidence>
<keyword evidence="1" id="KW-1133">Transmembrane helix</keyword>
<protein>
    <recommendedName>
        <fullName evidence="4">Transcription factor domain-containing protein</fullName>
    </recommendedName>
</protein>
<name>A0A8H4JVT5_9HYPO</name>
<dbReference type="EMBL" id="JAADJG010000747">
    <property type="protein sequence ID" value="KAF4437798.1"/>
    <property type="molecule type" value="Genomic_DNA"/>
</dbReference>
<feature type="transmembrane region" description="Helical" evidence="1">
    <location>
        <begin position="235"/>
        <end position="255"/>
    </location>
</feature>
<gene>
    <name evidence="2" type="ORF">F53441_12939</name>
</gene>
<dbReference type="AlphaFoldDB" id="A0A8H4JVT5"/>